<dbReference type="InterPro" id="IPR011047">
    <property type="entry name" value="Quinoprotein_ADH-like_sf"/>
</dbReference>
<dbReference type="Pfam" id="PF07495">
    <property type="entry name" value="Y_Y_Y"/>
    <property type="match status" value="1"/>
</dbReference>
<evidence type="ECO:0000313" key="4">
    <source>
        <dbReference type="Proteomes" id="UP001500433"/>
    </source>
</evidence>
<dbReference type="EMBL" id="BAABJH010000007">
    <property type="protein sequence ID" value="GAA4899933.1"/>
    <property type="molecule type" value="Genomic_DNA"/>
</dbReference>
<protein>
    <submittedName>
        <fullName evidence="3">Triple tyrosine motif-containing protein</fullName>
    </submittedName>
</protein>
<dbReference type="InterPro" id="IPR011123">
    <property type="entry name" value="Y_Y_Y"/>
</dbReference>
<accession>A0ABP9FF28</accession>
<dbReference type="SUPFAM" id="SSF50998">
    <property type="entry name" value="Quinoprotein alcohol dehydrogenase-like"/>
    <property type="match status" value="1"/>
</dbReference>
<dbReference type="Gene3D" id="2.60.40.10">
    <property type="entry name" value="Immunoglobulins"/>
    <property type="match status" value="1"/>
</dbReference>
<dbReference type="InterPro" id="IPR013783">
    <property type="entry name" value="Ig-like_fold"/>
</dbReference>
<keyword evidence="1" id="KW-0812">Transmembrane</keyword>
<dbReference type="InterPro" id="IPR015943">
    <property type="entry name" value="WD40/YVTN_repeat-like_dom_sf"/>
</dbReference>
<keyword evidence="1" id="KW-1133">Transmembrane helix</keyword>
<dbReference type="InterPro" id="IPR016032">
    <property type="entry name" value="Sig_transdc_resp-reg_C-effctor"/>
</dbReference>
<evidence type="ECO:0000259" key="2">
    <source>
        <dbReference type="Pfam" id="PF07495"/>
    </source>
</evidence>
<dbReference type="SUPFAM" id="SSF46894">
    <property type="entry name" value="C-terminal effector domain of the bipartite response regulators"/>
    <property type="match status" value="1"/>
</dbReference>
<feature type="transmembrane region" description="Helical" evidence="1">
    <location>
        <begin position="687"/>
        <end position="713"/>
    </location>
</feature>
<keyword evidence="1" id="KW-0472">Membrane</keyword>
<organism evidence="3 4">
    <name type="scientific">Flaviramulus aquimarinus</name>
    <dbReference type="NCBI Taxonomy" id="1170456"/>
    <lineage>
        <taxon>Bacteria</taxon>
        <taxon>Pseudomonadati</taxon>
        <taxon>Bacteroidota</taxon>
        <taxon>Flavobacteriia</taxon>
        <taxon>Flavobacteriales</taxon>
        <taxon>Flavobacteriaceae</taxon>
        <taxon>Flaviramulus</taxon>
    </lineage>
</organism>
<evidence type="ECO:0000313" key="3">
    <source>
        <dbReference type="EMBL" id="GAA4899933.1"/>
    </source>
</evidence>
<comment type="caution">
    <text evidence="3">The sequence shown here is derived from an EMBL/GenBank/DDBJ whole genome shotgun (WGS) entry which is preliminary data.</text>
</comment>
<dbReference type="Gene3D" id="2.130.10.10">
    <property type="entry name" value="YVTN repeat-like/Quinoprotein amine dehydrogenase"/>
    <property type="match status" value="1"/>
</dbReference>
<feature type="domain" description="Two component regulator three Y" evidence="2">
    <location>
        <begin position="629"/>
        <end position="683"/>
    </location>
</feature>
<gene>
    <name evidence="3" type="ORF">GCM10023311_26670</name>
</gene>
<reference evidence="4" key="1">
    <citation type="journal article" date="2019" name="Int. J. Syst. Evol. Microbiol.">
        <title>The Global Catalogue of Microorganisms (GCM) 10K type strain sequencing project: providing services to taxonomists for standard genome sequencing and annotation.</title>
        <authorList>
            <consortium name="The Broad Institute Genomics Platform"/>
            <consortium name="The Broad Institute Genome Sequencing Center for Infectious Disease"/>
            <person name="Wu L."/>
            <person name="Ma J."/>
        </authorList>
    </citation>
    <scope>NUCLEOTIDE SEQUENCE [LARGE SCALE GENOMIC DNA]</scope>
    <source>
        <strain evidence="4">JCM 18274</strain>
    </source>
</reference>
<dbReference type="Proteomes" id="UP001500433">
    <property type="component" value="Unassembled WGS sequence"/>
</dbReference>
<name>A0ABP9FF28_9FLAO</name>
<keyword evidence="4" id="KW-1185">Reference proteome</keyword>
<proteinExistence type="predicted"/>
<evidence type="ECO:0000256" key="1">
    <source>
        <dbReference type="SAM" id="Phobius"/>
    </source>
</evidence>
<sequence length="872" mass="101205">MSWSYTFSQKGLPNGINYDKNDYGAGRQNWDIDIDEDGIVYFGNSNGLLYNVFGDWGLKTMTEPGDVRAVFVHNDTIWCGGNEIGYFTKLNGDYKFTSLGKTTGGPVWNIEALEDHIVYQCENQIIYYNTNNQSLHYENYSKIGSIAKWDTVIWMVLNDGILGYLENLRFISIGTFSELKNREVRKMFIYNDLLYFVMLDGELLNFNGTNINNVLLSETLRGKSLFTGNIYSDSSFCLGTVADGFVQIDDNGTILKHINSEVGLLDDTVLSMMTDKEGNIWLGLDYGIAKIDIESPINSIFNSAATYDLIDYKNHTYLATNKGLFVSSKDGFKFVENTGGQVWKLRVINNDLYVCHNNGLFKLENDQLKQVEFFTGFIDIAHFEATDYYLFSTYIGLILVKREGDQFISLRKLNLWYPKLVYDKTNNCIWAEIKDDKIYKLSLKENFEILQQDFPDIKKVFDTDKGVFFSNDKEILKYKNHQFSKVTQSLLDEVEGVIKSLNISTDGRAIAYVQNDKIRHQVLLSDGNVHSFDASLEILSDNLIKNSEFIKIKNDKLFIAEDRGVKTFDYNYKYNFKKNNNPIISTATILNDSNKKYYFPYSKGGIFLNSGNKDINFNFNINKTAFDYVEYRYRLLPKEETWTKWDANAQSALYTQLKGGRYTLQLQSRLNGGETKETFLKFTIEKLWHQTGLIIIPIALIVLVWLFGVVIIMSRINRKKLIKQERVYKQQNMQKTLAMKNEQLLQYTEIISHKNEFLNRIKLGLEKINDPKIKRWVNTISKEVNNEKKEFLFHKLFSEVHQDFISRITKTYPSITSNDVRMLSYIRINLDKIEISNLMNISPRSIDMSRYRIRKKLKLAKGTDLNQFVREF</sequence>